<proteinExistence type="predicted"/>
<name>A0A1E8Q4R5_9MYCO</name>
<evidence type="ECO:0000313" key="1">
    <source>
        <dbReference type="EMBL" id="OFJ53377.1"/>
    </source>
</evidence>
<sequence>MDAEHLRDLIEGVALLVQRPSVSIELRRTYLLFAERDARLPQLPSDGLAMAFKLFGQLWHRFACLIQLNDSFQIAV</sequence>
<dbReference type="EMBL" id="MCHX01000026">
    <property type="protein sequence ID" value="OFJ53377.1"/>
    <property type="molecule type" value="Genomic_DNA"/>
</dbReference>
<keyword evidence="2" id="KW-1185">Reference proteome</keyword>
<dbReference type="AlphaFoldDB" id="A0A1E8Q4R5"/>
<dbReference type="Proteomes" id="UP000178953">
    <property type="component" value="Unassembled WGS sequence"/>
</dbReference>
<protein>
    <submittedName>
        <fullName evidence="1">Uncharacterized protein</fullName>
    </submittedName>
</protein>
<reference evidence="1 2" key="1">
    <citation type="submission" date="2016-09" db="EMBL/GenBank/DDBJ databases">
        <title>genome sequence of Mycobacterium sp. 739 SCH.</title>
        <authorList>
            <person name="Greninger A.L."/>
            <person name="Qin X."/>
            <person name="Jerome K."/>
            <person name="Vora S."/>
            <person name="Quinn K."/>
        </authorList>
    </citation>
    <scope>NUCLEOTIDE SEQUENCE [LARGE SCALE GENOMIC DNA]</scope>
    <source>
        <strain evidence="1 2">SCH</strain>
    </source>
</reference>
<organism evidence="1 2">
    <name type="scientific">Mycolicibacterium grossiae</name>
    <dbReference type="NCBI Taxonomy" id="1552759"/>
    <lineage>
        <taxon>Bacteria</taxon>
        <taxon>Bacillati</taxon>
        <taxon>Actinomycetota</taxon>
        <taxon>Actinomycetes</taxon>
        <taxon>Mycobacteriales</taxon>
        <taxon>Mycobacteriaceae</taxon>
        <taxon>Mycolicibacterium</taxon>
    </lineage>
</organism>
<gene>
    <name evidence="1" type="ORF">BEL07_13000</name>
</gene>
<comment type="caution">
    <text evidence="1">The sequence shown here is derived from an EMBL/GenBank/DDBJ whole genome shotgun (WGS) entry which is preliminary data.</text>
</comment>
<evidence type="ECO:0000313" key="2">
    <source>
        <dbReference type="Proteomes" id="UP000178953"/>
    </source>
</evidence>
<accession>A0A1E8Q4R5</accession>